<proteinExistence type="predicted"/>
<feature type="region of interest" description="Disordered" evidence="1">
    <location>
        <begin position="240"/>
        <end position="284"/>
    </location>
</feature>
<keyword evidence="3" id="KW-1185">Reference proteome</keyword>
<feature type="region of interest" description="Disordered" evidence="1">
    <location>
        <begin position="20"/>
        <end position="102"/>
    </location>
</feature>
<feature type="compositionally biased region" description="Basic residues" evidence="1">
    <location>
        <begin position="59"/>
        <end position="71"/>
    </location>
</feature>
<sequence>MATKSTPRPWPTRCFWPPRAWSCKPPSRSTRRTPWRRRSTPPRRRATQPWAPLTTTRSWRPRGRTTWHRASRCSPSSTLPPPPGAKAERDRSPLRRSAPLLPDPVMKPFMYQRAKRRALLPTPAGREEAAQEEDAMARYYSEYYQQLQQYPQYQYAYPPPGALAMQGLTTLPAPSCQPCTAALSAAGALCCRRLTAASMATTLDALRPVPLPPPPPAPPAPVSAPPPPVVASAAAVAMATPHHQLHHHHHRLYEPPPPSLPPPAPQARKDALLRPLHTPDAPYR</sequence>
<evidence type="ECO:0000313" key="3">
    <source>
        <dbReference type="Proteomes" id="UP000823561"/>
    </source>
</evidence>
<name>A0AAV6FEL0_9TELE</name>
<accession>A0AAV6FEL0</accession>
<dbReference type="EMBL" id="JADWDJ010000024">
    <property type="protein sequence ID" value="KAG5261090.1"/>
    <property type="molecule type" value="Genomic_DNA"/>
</dbReference>
<evidence type="ECO:0000256" key="1">
    <source>
        <dbReference type="SAM" id="MobiDB-lite"/>
    </source>
</evidence>
<evidence type="ECO:0000313" key="2">
    <source>
        <dbReference type="EMBL" id="KAG5261090.1"/>
    </source>
</evidence>
<feature type="compositionally biased region" description="Basic residues" evidence="1">
    <location>
        <begin position="29"/>
        <end position="46"/>
    </location>
</feature>
<dbReference type="AlphaFoldDB" id="A0AAV6FEL0"/>
<comment type="caution">
    <text evidence="2">The sequence shown here is derived from an EMBL/GenBank/DDBJ whole genome shotgun (WGS) entry which is preliminary data.</text>
</comment>
<organism evidence="2 3">
    <name type="scientific">Alosa alosa</name>
    <name type="common">allis shad</name>
    <dbReference type="NCBI Taxonomy" id="278164"/>
    <lineage>
        <taxon>Eukaryota</taxon>
        <taxon>Metazoa</taxon>
        <taxon>Chordata</taxon>
        <taxon>Craniata</taxon>
        <taxon>Vertebrata</taxon>
        <taxon>Euteleostomi</taxon>
        <taxon>Actinopterygii</taxon>
        <taxon>Neopterygii</taxon>
        <taxon>Teleostei</taxon>
        <taxon>Clupei</taxon>
        <taxon>Clupeiformes</taxon>
        <taxon>Clupeoidei</taxon>
        <taxon>Clupeidae</taxon>
        <taxon>Alosa</taxon>
    </lineage>
</organism>
<dbReference type="Proteomes" id="UP000823561">
    <property type="component" value="Chromosome 24"/>
</dbReference>
<reference evidence="2" key="1">
    <citation type="submission" date="2020-10" db="EMBL/GenBank/DDBJ databases">
        <title>Chromosome-scale genome assembly of the Allis shad, Alosa alosa.</title>
        <authorList>
            <person name="Margot Z."/>
            <person name="Christophe K."/>
            <person name="Cabau C."/>
            <person name="Louis A."/>
            <person name="Berthelot C."/>
            <person name="Parey E."/>
            <person name="Roest Crollius H."/>
            <person name="Montfort J."/>
            <person name="Robinson-Rechavi M."/>
            <person name="Bucao C."/>
            <person name="Bouchez O."/>
            <person name="Gislard M."/>
            <person name="Lluch J."/>
            <person name="Milhes M."/>
            <person name="Lampietro C."/>
            <person name="Lopez Roques C."/>
            <person name="Donnadieu C."/>
            <person name="Braasch I."/>
            <person name="Desvignes T."/>
            <person name="Postlethwait J."/>
            <person name="Bobe J."/>
            <person name="Guiguen Y."/>
        </authorList>
    </citation>
    <scope>NUCLEOTIDE SEQUENCE</scope>
    <source>
        <strain evidence="2">M-15738</strain>
        <tissue evidence="2">Blood</tissue>
    </source>
</reference>
<feature type="compositionally biased region" description="Pro residues" evidence="1">
    <location>
        <begin position="254"/>
        <end position="265"/>
    </location>
</feature>
<gene>
    <name evidence="2" type="ORF">AALO_G00299900</name>
</gene>
<protein>
    <submittedName>
        <fullName evidence="2">Uncharacterized protein</fullName>
    </submittedName>
</protein>